<evidence type="ECO:0000313" key="2">
    <source>
        <dbReference type="Proteomes" id="UP000007264"/>
    </source>
</evidence>
<comment type="caution">
    <text evidence="1">The sequence shown here is derived from an EMBL/GenBank/DDBJ whole genome shotgun (WGS) entry which is preliminary data.</text>
</comment>
<sequence>MHSLIATARIDWPEHRSVNMYTLRSSQDPAFLDVLLSNGSSRLVTHTYTGKDTS</sequence>
<accession>I0YVX9</accession>
<protein>
    <submittedName>
        <fullName evidence="1">Uncharacterized protein</fullName>
    </submittedName>
</protein>
<keyword evidence="2" id="KW-1185">Reference proteome</keyword>
<dbReference type="KEGG" id="csl:COCSUDRAFT_33313"/>
<dbReference type="RefSeq" id="XP_005647092.1">
    <property type="nucleotide sequence ID" value="XM_005647035.1"/>
</dbReference>
<proteinExistence type="predicted"/>
<dbReference type="GeneID" id="17040536"/>
<dbReference type="Proteomes" id="UP000007264">
    <property type="component" value="Unassembled WGS sequence"/>
</dbReference>
<evidence type="ECO:0000313" key="1">
    <source>
        <dbReference type="EMBL" id="EIE22548.1"/>
    </source>
</evidence>
<dbReference type="EMBL" id="AGSI01000009">
    <property type="protein sequence ID" value="EIE22548.1"/>
    <property type="molecule type" value="Genomic_DNA"/>
</dbReference>
<name>I0YVX9_COCSC</name>
<gene>
    <name evidence="1" type="ORF">COCSUDRAFT_33313</name>
</gene>
<reference evidence="1 2" key="1">
    <citation type="journal article" date="2012" name="Genome Biol.">
        <title>The genome of the polar eukaryotic microalga coccomyxa subellipsoidea reveals traits of cold adaptation.</title>
        <authorList>
            <person name="Blanc G."/>
            <person name="Agarkova I."/>
            <person name="Grimwood J."/>
            <person name="Kuo A."/>
            <person name="Brueggeman A."/>
            <person name="Dunigan D."/>
            <person name="Gurnon J."/>
            <person name="Ladunga I."/>
            <person name="Lindquist E."/>
            <person name="Lucas S."/>
            <person name="Pangilinan J."/>
            <person name="Proschold T."/>
            <person name="Salamov A."/>
            <person name="Schmutz J."/>
            <person name="Weeks D."/>
            <person name="Yamada T."/>
            <person name="Claverie J.M."/>
            <person name="Grigoriev I."/>
            <person name="Van Etten J."/>
            <person name="Lomsadze A."/>
            <person name="Borodovsky M."/>
        </authorList>
    </citation>
    <scope>NUCLEOTIDE SEQUENCE [LARGE SCALE GENOMIC DNA]</scope>
    <source>
        <strain evidence="1 2">C-169</strain>
    </source>
</reference>
<dbReference type="AlphaFoldDB" id="I0YVX9"/>
<organism evidence="1 2">
    <name type="scientific">Coccomyxa subellipsoidea (strain C-169)</name>
    <name type="common">Green microalga</name>
    <dbReference type="NCBI Taxonomy" id="574566"/>
    <lineage>
        <taxon>Eukaryota</taxon>
        <taxon>Viridiplantae</taxon>
        <taxon>Chlorophyta</taxon>
        <taxon>core chlorophytes</taxon>
        <taxon>Trebouxiophyceae</taxon>
        <taxon>Trebouxiophyceae incertae sedis</taxon>
        <taxon>Coccomyxaceae</taxon>
        <taxon>Coccomyxa</taxon>
        <taxon>Coccomyxa subellipsoidea</taxon>
    </lineage>
</organism>